<reference evidence="7" key="1">
    <citation type="submission" date="2016-11" db="EMBL/GenBank/DDBJ databases">
        <authorList>
            <person name="Varghese N."/>
            <person name="Submissions S."/>
        </authorList>
    </citation>
    <scope>NUCLEOTIDE SEQUENCE [LARGE SCALE GENOMIC DNA]</scope>
    <source>
        <strain evidence="7">DSM 21264</strain>
    </source>
</reference>
<dbReference type="Pfam" id="PF04198">
    <property type="entry name" value="Sugar-bind"/>
    <property type="match status" value="1"/>
</dbReference>
<dbReference type="AlphaFoldDB" id="A0A1M5C8P9"/>
<keyword evidence="3" id="KW-0238">DNA-binding</keyword>
<dbReference type="GO" id="GO:0030246">
    <property type="term" value="F:carbohydrate binding"/>
    <property type="evidence" value="ECO:0007669"/>
    <property type="project" value="InterPro"/>
</dbReference>
<name>A0A1M5C8P9_VIBGA</name>
<evidence type="ECO:0000256" key="2">
    <source>
        <dbReference type="ARBA" id="ARBA00023015"/>
    </source>
</evidence>
<dbReference type="Gene3D" id="1.10.10.10">
    <property type="entry name" value="Winged helix-like DNA-binding domain superfamily/Winged helix DNA-binding domain"/>
    <property type="match status" value="1"/>
</dbReference>
<feature type="domain" description="Sugar-binding" evidence="5">
    <location>
        <begin position="64"/>
        <end position="319"/>
    </location>
</feature>
<dbReference type="SUPFAM" id="SSF100950">
    <property type="entry name" value="NagB/RpiA/CoA transferase-like"/>
    <property type="match status" value="1"/>
</dbReference>
<dbReference type="RefSeq" id="WP_021019323.1">
    <property type="nucleotide sequence ID" value="NZ_FQUH01000011.1"/>
</dbReference>
<dbReference type="InterPro" id="IPR036388">
    <property type="entry name" value="WH-like_DNA-bd_sf"/>
</dbReference>
<evidence type="ECO:0000313" key="6">
    <source>
        <dbReference type="EMBL" id="SHF51026.1"/>
    </source>
</evidence>
<dbReference type="PANTHER" id="PTHR34294">
    <property type="entry name" value="TRANSCRIPTIONAL REGULATOR-RELATED"/>
    <property type="match status" value="1"/>
</dbReference>
<dbReference type="InterPro" id="IPR007324">
    <property type="entry name" value="Sugar-bd_dom_put"/>
</dbReference>
<dbReference type="Gene3D" id="3.40.50.1360">
    <property type="match status" value="1"/>
</dbReference>
<evidence type="ECO:0000259" key="5">
    <source>
        <dbReference type="Pfam" id="PF04198"/>
    </source>
</evidence>
<accession>A0A1M5C8P9</accession>
<organism evidence="6 7">
    <name type="scientific">Vibrio gazogenes DSM 21264 = NBRC 103151</name>
    <dbReference type="NCBI Taxonomy" id="1123492"/>
    <lineage>
        <taxon>Bacteria</taxon>
        <taxon>Pseudomonadati</taxon>
        <taxon>Pseudomonadota</taxon>
        <taxon>Gammaproteobacteria</taxon>
        <taxon>Vibrionales</taxon>
        <taxon>Vibrionaceae</taxon>
        <taxon>Vibrio</taxon>
    </lineage>
</organism>
<dbReference type="PANTHER" id="PTHR34294:SF12">
    <property type="entry name" value="SUGAR-BINDING TRANSCRIPTIONAL REGULATOR"/>
    <property type="match status" value="1"/>
</dbReference>
<evidence type="ECO:0000256" key="4">
    <source>
        <dbReference type="ARBA" id="ARBA00023163"/>
    </source>
</evidence>
<dbReference type="Proteomes" id="UP000184159">
    <property type="component" value="Unassembled WGS sequence"/>
</dbReference>
<dbReference type="InterPro" id="IPR051054">
    <property type="entry name" value="SorC_transcr_regulators"/>
</dbReference>
<keyword evidence="2" id="KW-0805">Transcription regulation</keyword>
<dbReference type="GO" id="GO:0003677">
    <property type="term" value="F:DNA binding"/>
    <property type="evidence" value="ECO:0007669"/>
    <property type="project" value="UniProtKB-KW"/>
</dbReference>
<keyword evidence="4" id="KW-0804">Transcription</keyword>
<evidence type="ECO:0000256" key="3">
    <source>
        <dbReference type="ARBA" id="ARBA00023125"/>
    </source>
</evidence>
<protein>
    <submittedName>
        <fullName evidence="6">Transcriptional regulator</fullName>
    </submittedName>
</protein>
<proteinExistence type="inferred from homology"/>
<comment type="similarity">
    <text evidence="1">Belongs to the SorC transcriptional regulatory family.</text>
</comment>
<gene>
    <name evidence="6" type="ORF">SAMN02745781_02483</name>
</gene>
<keyword evidence="7" id="KW-1185">Reference proteome</keyword>
<evidence type="ECO:0000256" key="1">
    <source>
        <dbReference type="ARBA" id="ARBA00010466"/>
    </source>
</evidence>
<dbReference type="InterPro" id="IPR037171">
    <property type="entry name" value="NagB/RpiA_transferase-like"/>
</dbReference>
<sequence length="329" mass="36018">MTGLQEISVEDSDLLTEISVAYYQDGATQEEISKKYAISRAKVGRMLKQARDEGIVEITVKYHPVFSAKVEQRLIERFGIKRALIALDQPKEAQQRQQIAGLVSNYLSSSLKSGQVIAVGQGRNVSAVAHHVGVISPKDVKFVCSIGGIHPRGGMFNADHICRQLAKKYGGTSETLYAPAYAVNREQKLAFMENDTIKQTLDLARKADVALVGIGDMSENSYMVDLGWFTPQEVVQSRLEQGVVGDFAGYDFFDIYGQIAKTVMSDRIIGLSIEEFRPIAEVIAIAAENSKPLALLGALRTGAIDVIATSVSNALTILNLDEQMRFKSV</sequence>
<evidence type="ECO:0000313" key="7">
    <source>
        <dbReference type="Proteomes" id="UP000184159"/>
    </source>
</evidence>
<dbReference type="EMBL" id="FQUH01000011">
    <property type="protein sequence ID" value="SHF51026.1"/>
    <property type="molecule type" value="Genomic_DNA"/>
</dbReference>